<name>A0A2C9W5C4_MANES</name>
<accession>A0A2C9W5C4</accession>
<organism evidence="1">
    <name type="scientific">Manihot esculenta</name>
    <name type="common">Cassava</name>
    <name type="synonym">Jatropha manihot</name>
    <dbReference type="NCBI Taxonomy" id="3983"/>
    <lineage>
        <taxon>Eukaryota</taxon>
        <taxon>Viridiplantae</taxon>
        <taxon>Streptophyta</taxon>
        <taxon>Embryophyta</taxon>
        <taxon>Tracheophyta</taxon>
        <taxon>Spermatophyta</taxon>
        <taxon>Magnoliopsida</taxon>
        <taxon>eudicotyledons</taxon>
        <taxon>Gunneridae</taxon>
        <taxon>Pentapetalae</taxon>
        <taxon>rosids</taxon>
        <taxon>fabids</taxon>
        <taxon>Malpighiales</taxon>
        <taxon>Euphorbiaceae</taxon>
        <taxon>Crotonoideae</taxon>
        <taxon>Manihoteae</taxon>
        <taxon>Manihot</taxon>
    </lineage>
</organism>
<evidence type="ECO:0000313" key="1">
    <source>
        <dbReference type="EMBL" id="OAY54386.1"/>
    </source>
</evidence>
<dbReference type="AlphaFoldDB" id="A0A2C9W5C4"/>
<dbReference type="EMBL" id="CM004389">
    <property type="protein sequence ID" value="OAY54386.1"/>
    <property type="molecule type" value="Genomic_DNA"/>
</dbReference>
<reference evidence="1" key="1">
    <citation type="submission" date="2016-02" db="EMBL/GenBank/DDBJ databases">
        <title>WGS assembly of Manihot esculenta.</title>
        <authorList>
            <person name="Bredeson J.V."/>
            <person name="Prochnik S.E."/>
            <person name="Lyons J.B."/>
            <person name="Schmutz J."/>
            <person name="Grimwood J."/>
            <person name="Vrebalov J."/>
            <person name="Bart R.S."/>
            <person name="Amuge T."/>
            <person name="Ferguson M.E."/>
            <person name="Green R."/>
            <person name="Putnam N."/>
            <person name="Stites J."/>
            <person name="Rounsley S."/>
            <person name="Rokhsar D.S."/>
        </authorList>
    </citation>
    <scope>NUCLEOTIDE SEQUENCE [LARGE SCALE GENOMIC DNA]</scope>
    <source>
        <tissue evidence="1">Leaf</tissue>
    </source>
</reference>
<proteinExistence type="predicted"/>
<protein>
    <submittedName>
        <fullName evidence="1">Uncharacterized protein</fullName>
    </submittedName>
</protein>
<gene>
    <name evidence="1" type="ORF">MANES_03G070600</name>
</gene>
<sequence>MPAKACETRLELIVKEPFYEGRLKIHGICLTASTSHQENKIIKWHIGRNNFVQIIQQVCYYWLCSVGGN</sequence>